<protein>
    <submittedName>
        <fullName evidence="2">Uncharacterized protein</fullName>
    </submittedName>
</protein>
<proteinExistence type="predicted"/>
<dbReference type="EMBL" id="LROR01000057">
    <property type="protein sequence ID" value="OBR92547.1"/>
    <property type="molecule type" value="Genomic_DNA"/>
</dbReference>
<evidence type="ECO:0000313" key="2">
    <source>
        <dbReference type="EMBL" id="OAA93315.1"/>
    </source>
</evidence>
<evidence type="ECO:0000313" key="5">
    <source>
        <dbReference type="Proteomes" id="UP000093694"/>
    </source>
</evidence>
<dbReference type="RefSeq" id="WP_063600918.1">
    <property type="nucleotide sequence ID" value="NZ_LITQ01000013.1"/>
</dbReference>
<feature type="region of interest" description="Disordered" evidence="1">
    <location>
        <begin position="53"/>
        <end position="76"/>
    </location>
</feature>
<feature type="compositionally biased region" description="Basic residues" evidence="1">
    <location>
        <begin position="65"/>
        <end position="76"/>
    </location>
</feature>
<keyword evidence="5" id="KW-1185">Reference proteome</keyword>
<evidence type="ECO:0000256" key="1">
    <source>
        <dbReference type="SAM" id="MobiDB-lite"/>
    </source>
</evidence>
<evidence type="ECO:0000313" key="4">
    <source>
        <dbReference type="Proteomes" id="UP000077384"/>
    </source>
</evidence>
<organism evidence="2 4">
    <name type="scientific">Clostridium coskatii</name>
    <dbReference type="NCBI Taxonomy" id="1705578"/>
    <lineage>
        <taxon>Bacteria</taxon>
        <taxon>Bacillati</taxon>
        <taxon>Bacillota</taxon>
        <taxon>Clostridia</taxon>
        <taxon>Eubacteriales</taxon>
        <taxon>Clostridiaceae</taxon>
        <taxon>Clostridium</taxon>
    </lineage>
</organism>
<reference evidence="2 4" key="1">
    <citation type="journal article" date="2015" name="Biotechnol. Bioeng.">
        <title>Genome sequence and phenotypic characterization of Caulobacter segnis.</title>
        <authorList>
            <person name="Patel S."/>
            <person name="Fletcher B."/>
            <person name="Scott D.C."/>
            <person name="Ely B."/>
        </authorList>
    </citation>
    <scope>NUCLEOTIDE SEQUENCE [LARGE SCALE GENOMIC DNA]</scope>
    <source>
        <strain evidence="2 4">PS02</strain>
    </source>
</reference>
<gene>
    <name evidence="3" type="ORF">CLCOS_30100</name>
    <name evidence="2" type="ORF">WX73_00007</name>
</gene>
<feature type="region of interest" description="Disordered" evidence="1">
    <location>
        <begin position="1"/>
        <end position="21"/>
    </location>
</feature>
<evidence type="ECO:0000313" key="3">
    <source>
        <dbReference type="EMBL" id="OBR92547.1"/>
    </source>
</evidence>
<comment type="caution">
    <text evidence="2">The sequence shown here is derived from an EMBL/GenBank/DDBJ whole genome shotgun (WGS) entry which is preliminary data.</text>
</comment>
<name>A0A162JCA9_9CLOT</name>
<accession>A0A162JCA9</accession>
<reference evidence="3 5" key="2">
    <citation type="journal article" date="2016" name="Front. Microbiol.">
        <title>Industrial Acetogenic Biocatalysts: A Comparative Metabolic and Genomic Analysis.</title>
        <authorList>
            <person name="Bengelsdorf F."/>
            <person name="Poehlein A."/>
            <person name="Sonja S."/>
            <person name="Erz C."/>
            <person name="Hummel T."/>
            <person name="Hoffmeister S."/>
            <person name="Daniel R."/>
            <person name="Durre P."/>
        </authorList>
    </citation>
    <scope>NUCLEOTIDE SEQUENCE [LARGE SCALE GENOMIC DNA]</scope>
    <source>
        <strain evidence="3 5">PTA-10522</strain>
    </source>
</reference>
<dbReference type="Proteomes" id="UP000093694">
    <property type="component" value="Unassembled WGS sequence"/>
</dbReference>
<dbReference type="EMBL" id="LITQ01000013">
    <property type="protein sequence ID" value="OAA93315.1"/>
    <property type="molecule type" value="Genomic_DNA"/>
</dbReference>
<dbReference type="Proteomes" id="UP000077384">
    <property type="component" value="Unassembled WGS sequence"/>
</dbReference>
<sequence>MSLFSRSSGKRHHDNNHRGSSYYKREGFLNRILGMFGSFSRSGRKYNKYYSHNNSYPNHYSGERHCKRRKYKSSWS</sequence>
<dbReference type="AlphaFoldDB" id="A0A162JCA9"/>
<dbReference type="PATRIC" id="fig|1705578.3.peg.389"/>